<protein>
    <recommendedName>
        <fullName evidence="3">HEAT repeat protein</fullName>
    </recommendedName>
</protein>
<evidence type="ECO:0008006" key="3">
    <source>
        <dbReference type="Google" id="ProtNLM"/>
    </source>
</evidence>
<proteinExistence type="predicted"/>
<dbReference type="Proteomes" id="UP000317093">
    <property type="component" value="Chromosome"/>
</dbReference>
<reference evidence="1 2" key="1">
    <citation type="submission" date="2019-02" db="EMBL/GenBank/DDBJ databases">
        <title>Deep-cultivation of Planctomycetes and their phenomic and genomic characterization uncovers novel biology.</title>
        <authorList>
            <person name="Wiegand S."/>
            <person name="Jogler M."/>
            <person name="Boedeker C."/>
            <person name="Pinto D."/>
            <person name="Vollmers J."/>
            <person name="Rivas-Marin E."/>
            <person name="Kohn T."/>
            <person name="Peeters S.H."/>
            <person name="Heuer A."/>
            <person name="Rast P."/>
            <person name="Oberbeckmann S."/>
            <person name="Bunk B."/>
            <person name="Jeske O."/>
            <person name="Meyerdierks A."/>
            <person name="Storesund J.E."/>
            <person name="Kallscheuer N."/>
            <person name="Luecker S."/>
            <person name="Lage O.M."/>
            <person name="Pohl T."/>
            <person name="Merkel B.J."/>
            <person name="Hornburger P."/>
            <person name="Mueller R.-W."/>
            <person name="Bruemmer F."/>
            <person name="Labrenz M."/>
            <person name="Spormann A.M."/>
            <person name="Op den Camp H."/>
            <person name="Overmann J."/>
            <person name="Amann R."/>
            <person name="Jetten M.S.M."/>
            <person name="Mascher T."/>
            <person name="Medema M.H."/>
            <person name="Devos D.P."/>
            <person name="Kaster A.-K."/>
            <person name="Ovreas L."/>
            <person name="Rohde M."/>
            <person name="Galperin M.Y."/>
            <person name="Jogler C."/>
        </authorList>
    </citation>
    <scope>NUCLEOTIDE SEQUENCE [LARGE SCALE GENOMIC DNA]</scope>
    <source>
        <strain evidence="1 2">Pan216</strain>
    </source>
</reference>
<organism evidence="1 2">
    <name type="scientific">Kolteria novifilia</name>
    <dbReference type="NCBI Taxonomy" id="2527975"/>
    <lineage>
        <taxon>Bacteria</taxon>
        <taxon>Pseudomonadati</taxon>
        <taxon>Planctomycetota</taxon>
        <taxon>Planctomycetia</taxon>
        <taxon>Kolteriales</taxon>
        <taxon>Kolteriaceae</taxon>
        <taxon>Kolteria</taxon>
    </lineage>
</organism>
<dbReference type="KEGG" id="knv:Pan216_47800"/>
<accession>A0A518BA99</accession>
<dbReference type="SUPFAM" id="SSF48371">
    <property type="entry name" value="ARM repeat"/>
    <property type="match status" value="1"/>
</dbReference>
<keyword evidence="2" id="KW-1185">Reference proteome</keyword>
<dbReference type="InterPro" id="IPR011989">
    <property type="entry name" value="ARM-like"/>
</dbReference>
<dbReference type="AlphaFoldDB" id="A0A518BA99"/>
<evidence type="ECO:0000313" key="1">
    <source>
        <dbReference type="EMBL" id="QDU63899.1"/>
    </source>
</evidence>
<dbReference type="Gene3D" id="1.25.10.10">
    <property type="entry name" value="Leucine-rich Repeat Variant"/>
    <property type="match status" value="1"/>
</dbReference>
<name>A0A518BA99_9BACT</name>
<sequence length="402" mass="44618">MMPKGSRTQGLLYLVCAGLLVLTVAGCVVYSLRDQILVHYNAWRYVNAPNPDEELGEWLAQRQILSLPILASYLRQEDSGICRNAGAFISEVIDRHPDPTDPEHVHLALLIASRLHEMYPTYSHFGREQAVGVAYQLLGKHLATWSPNVPTALETAGGVILLALQDKVDGVREQTLRKLTDVWSWRGNDEVVRSVVEGWKRTCYEHAVTQLRSSNPEIRAAAAAGLARAPFHEGDLALIELIDDPDCTVKRTVFESLTASLADSLGPTTKMKLVEYLHHEDATLCEAANVLLQASGVRKSVVELAKLVKHPLPSERSRVVTMAFEVEGIDPIRWVLALRDDPSPEVRMEVARVAATSDDEELKSVLKDYASADDERAVRELAKYLLKDHLSLDPNPTKGIEK</sequence>
<dbReference type="EMBL" id="CP036279">
    <property type="protein sequence ID" value="QDU63899.1"/>
    <property type="molecule type" value="Genomic_DNA"/>
</dbReference>
<dbReference type="PROSITE" id="PS51257">
    <property type="entry name" value="PROKAR_LIPOPROTEIN"/>
    <property type="match status" value="1"/>
</dbReference>
<dbReference type="InterPro" id="IPR016024">
    <property type="entry name" value="ARM-type_fold"/>
</dbReference>
<gene>
    <name evidence="1" type="ORF">Pan216_47800</name>
</gene>
<evidence type="ECO:0000313" key="2">
    <source>
        <dbReference type="Proteomes" id="UP000317093"/>
    </source>
</evidence>